<evidence type="ECO:0000256" key="2">
    <source>
        <dbReference type="ARBA" id="ARBA00022801"/>
    </source>
</evidence>
<feature type="compositionally biased region" description="Basic and acidic residues" evidence="3">
    <location>
        <begin position="66"/>
        <end position="89"/>
    </location>
</feature>
<dbReference type="InterPro" id="IPR000667">
    <property type="entry name" value="Peptidase_S13"/>
</dbReference>
<name>A0A2A2DG37_9ACTN</name>
<keyword evidence="4" id="KW-0645">Protease</keyword>
<proteinExistence type="inferred from homology"/>
<gene>
    <name evidence="4" type="primary">dacB</name>
    <name evidence="4" type="ORF">CK936_02205</name>
</gene>
<reference evidence="4 5" key="1">
    <citation type="submission" date="2017-08" db="EMBL/GenBank/DDBJ databases">
        <title>Genome sequence of Streptomyces albireticuli NRRL B-1670.</title>
        <authorList>
            <person name="Graham D.E."/>
            <person name="Mahan K.M."/>
            <person name="Klingeman D.M."/>
            <person name="Hettich R.L."/>
            <person name="Parry R.J."/>
            <person name="Spain J.C."/>
        </authorList>
    </citation>
    <scope>NUCLEOTIDE SEQUENCE [LARGE SCALE GENOMIC DNA]</scope>
    <source>
        <strain evidence="4 5">NRRL B-1670</strain>
    </source>
</reference>
<keyword evidence="5" id="KW-1185">Reference proteome</keyword>
<dbReference type="GO" id="GO:0000270">
    <property type="term" value="P:peptidoglycan metabolic process"/>
    <property type="evidence" value="ECO:0007669"/>
    <property type="project" value="TreeGrafter"/>
</dbReference>
<evidence type="ECO:0000256" key="1">
    <source>
        <dbReference type="ARBA" id="ARBA00006096"/>
    </source>
</evidence>
<feature type="region of interest" description="Disordered" evidence="3">
    <location>
        <begin position="66"/>
        <end position="107"/>
    </location>
</feature>
<dbReference type="PRINTS" id="PR00922">
    <property type="entry name" value="DADACBPTASE3"/>
</dbReference>
<sequence>MSLTRVCGGERGWSDVPEARSWQIGWWREAPPVQRRTVRFVAVSALAGLVAAGGAVGVAGPWEGGRRVAERERAAAGTDRSADREETRRPGRSAAPPVLVGAGERGAAREAAPDGLAAALEPLLKDPALGDRRSAAVYDAATGKRLYGSDEGTARTPASTIKLATAAAALSALGQDHRVDTTVVADGGDRIVLVGGGDPTLTARDDAASGPQRPASLKELARSTARALKARGKDRVEVGYDTSRYSGPALHPMGPDENIAPVSALMVDEGRLDDSDRGPAERSADPAADAAKKFAGLLRDEGVATDGDVTPRRAGDKAERLAAVSSPTVAALVERTLTNSDNDIAEALARQTALASGQEASFEGAARAVTARLDALGLPGARIADGSGLDRADQISADLLARLLVRAAEPGRPGLRPVLTGLPVAGFSGTLRGRYADEAAGRGLVRAKTGTLRGVNTLAGTVVDAEGRVVTFAFMASGTEDADAAQRALDRLAAKVADCGCRS</sequence>
<dbReference type="InterPro" id="IPR012338">
    <property type="entry name" value="Beta-lactam/transpept-like"/>
</dbReference>
<protein>
    <submittedName>
        <fullName evidence="4">D-alanyl-D-alanine carboxypeptidase/D-alanyl-D-alanine-endopeptidase</fullName>
    </submittedName>
</protein>
<dbReference type="GO" id="GO:0004185">
    <property type="term" value="F:serine-type carboxypeptidase activity"/>
    <property type="evidence" value="ECO:0007669"/>
    <property type="project" value="InterPro"/>
</dbReference>
<comment type="caution">
    <text evidence="4">The sequence shown here is derived from an EMBL/GenBank/DDBJ whole genome shotgun (WGS) entry which is preliminary data.</text>
</comment>
<dbReference type="AlphaFoldDB" id="A0A2A2DG37"/>
<keyword evidence="2" id="KW-0378">Hydrolase</keyword>
<keyword evidence="4" id="KW-0121">Carboxypeptidase</keyword>
<dbReference type="SUPFAM" id="SSF56601">
    <property type="entry name" value="beta-lactamase/transpeptidase-like"/>
    <property type="match status" value="1"/>
</dbReference>
<dbReference type="EMBL" id="NSJV01000046">
    <property type="protein sequence ID" value="PAU50485.1"/>
    <property type="molecule type" value="Genomic_DNA"/>
</dbReference>
<evidence type="ECO:0000313" key="5">
    <source>
        <dbReference type="Proteomes" id="UP000218944"/>
    </source>
</evidence>
<accession>A0A2A2DG37</accession>
<dbReference type="PANTHER" id="PTHR30023:SF0">
    <property type="entry name" value="PENICILLIN-SENSITIVE CARBOXYPEPTIDASE A"/>
    <property type="match status" value="1"/>
</dbReference>
<evidence type="ECO:0000256" key="3">
    <source>
        <dbReference type="SAM" id="MobiDB-lite"/>
    </source>
</evidence>
<evidence type="ECO:0000313" key="4">
    <source>
        <dbReference type="EMBL" id="PAU50485.1"/>
    </source>
</evidence>
<dbReference type="Gene3D" id="3.40.710.10">
    <property type="entry name" value="DD-peptidase/beta-lactamase superfamily"/>
    <property type="match status" value="2"/>
</dbReference>
<dbReference type="Pfam" id="PF02113">
    <property type="entry name" value="Peptidase_S13"/>
    <property type="match status" value="2"/>
</dbReference>
<dbReference type="Proteomes" id="UP000218944">
    <property type="component" value="Unassembled WGS sequence"/>
</dbReference>
<comment type="similarity">
    <text evidence="1">Belongs to the peptidase S13 family.</text>
</comment>
<dbReference type="GO" id="GO:0006508">
    <property type="term" value="P:proteolysis"/>
    <property type="evidence" value="ECO:0007669"/>
    <property type="project" value="InterPro"/>
</dbReference>
<dbReference type="NCBIfam" id="TIGR00666">
    <property type="entry name" value="PBP4"/>
    <property type="match status" value="1"/>
</dbReference>
<dbReference type="PANTHER" id="PTHR30023">
    <property type="entry name" value="D-ALANYL-D-ALANINE CARBOXYPEPTIDASE"/>
    <property type="match status" value="1"/>
</dbReference>
<organism evidence="4 5">
    <name type="scientific">Streptomyces albireticuli</name>
    <dbReference type="NCBI Taxonomy" id="1940"/>
    <lineage>
        <taxon>Bacteria</taxon>
        <taxon>Bacillati</taxon>
        <taxon>Actinomycetota</taxon>
        <taxon>Actinomycetes</taxon>
        <taxon>Kitasatosporales</taxon>
        <taxon>Streptomycetaceae</taxon>
        <taxon>Streptomyces</taxon>
    </lineage>
</organism>